<accession>A0A1G2G6X4</accession>
<reference evidence="3 4" key="1">
    <citation type="journal article" date="2016" name="Nat. Commun.">
        <title>Thousands of microbial genomes shed light on interconnected biogeochemical processes in an aquifer system.</title>
        <authorList>
            <person name="Anantharaman K."/>
            <person name="Brown C.T."/>
            <person name="Hug L.A."/>
            <person name="Sharon I."/>
            <person name="Castelle C.J."/>
            <person name="Probst A.J."/>
            <person name="Thomas B.C."/>
            <person name="Singh A."/>
            <person name="Wilkins M.J."/>
            <person name="Karaoz U."/>
            <person name="Brodie E.L."/>
            <person name="Williams K.H."/>
            <person name="Hubbard S.S."/>
            <person name="Banfield J.F."/>
        </authorList>
    </citation>
    <scope>NUCLEOTIDE SEQUENCE [LARGE SCALE GENOMIC DNA]</scope>
</reference>
<dbReference type="Proteomes" id="UP000177785">
    <property type="component" value="Unassembled WGS sequence"/>
</dbReference>
<feature type="compositionally biased region" description="Polar residues" evidence="1">
    <location>
        <begin position="430"/>
        <end position="450"/>
    </location>
</feature>
<organism evidence="3 4">
    <name type="scientific">Candidatus Ryanbacteria bacterium RIFCSPHIGHO2_01_FULL_48_27</name>
    <dbReference type="NCBI Taxonomy" id="1802115"/>
    <lineage>
        <taxon>Bacteria</taxon>
        <taxon>Candidatus Ryaniibacteriota</taxon>
    </lineage>
</organism>
<feature type="transmembrane region" description="Helical" evidence="2">
    <location>
        <begin position="16"/>
        <end position="40"/>
    </location>
</feature>
<proteinExistence type="predicted"/>
<name>A0A1G2G6X4_9BACT</name>
<dbReference type="AlphaFoldDB" id="A0A1G2G6X4"/>
<comment type="caution">
    <text evidence="3">The sequence shown here is derived from an EMBL/GenBank/DDBJ whole genome shotgun (WGS) entry which is preliminary data.</text>
</comment>
<evidence type="ECO:0000256" key="2">
    <source>
        <dbReference type="SAM" id="Phobius"/>
    </source>
</evidence>
<evidence type="ECO:0000256" key="1">
    <source>
        <dbReference type="SAM" id="MobiDB-lite"/>
    </source>
</evidence>
<keyword evidence="2" id="KW-0812">Transmembrane</keyword>
<dbReference type="STRING" id="1802115.A2756_02370"/>
<keyword evidence="2" id="KW-1133">Transmembrane helix</keyword>
<evidence type="ECO:0000313" key="3">
    <source>
        <dbReference type="EMBL" id="OGZ45730.1"/>
    </source>
</evidence>
<gene>
    <name evidence="3" type="ORF">A2756_02370</name>
</gene>
<dbReference type="EMBL" id="MHNL01000005">
    <property type="protein sequence ID" value="OGZ45730.1"/>
    <property type="molecule type" value="Genomic_DNA"/>
</dbReference>
<evidence type="ECO:0000313" key="4">
    <source>
        <dbReference type="Proteomes" id="UP000177785"/>
    </source>
</evidence>
<feature type="region of interest" description="Disordered" evidence="1">
    <location>
        <begin position="430"/>
        <end position="454"/>
    </location>
</feature>
<protein>
    <recommendedName>
        <fullName evidence="5">Type 4 fimbrial biogenesis protein PilX N-terminal domain-containing protein</fullName>
    </recommendedName>
</protein>
<evidence type="ECO:0008006" key="5">
    <source>
        <dbReference type="Google" id="ProtNLM"/>
    </source>
</evidence>
<keyword evidence="2" id="KW-0472">Membrane</keyword>
<sequence length="673" mass="71184">MYFVRIQRQSLNHGQAALTVVIFFLFISLTMMFGFAALAVENEIKVRGDVQAKESYFLAEAGIEDVGYRIIQNMAYDTSETISLVSGGPSATSNVSDVGLTEKSIVSTGDVSSAFRKVSLNLRPGAGTSLNYGAQSGYLGIVHQDTPVINGSIFSNGSVVRAAVSNRITINGDLHVASSTLDASQQNLADVLKTAQPTPSPGTLPPYTFNVRRFAGHQDMAQSFMVNRTGVIRKVEIYMRKVGTPSSFDLTLVEDVSNGVGSSKPDNNGALFDASFTHTAVSTNFDWVEFDIGRGQNPVYPGRKYWLILSTPSSTDTSNYYIVGGGGPATYTASSSAEMLFTADWSSGSAVWSPYNDTGDVSGSLPRPGDEAFKVFFGDVEFAGTDFYTGDIHSTINHVITTGDTVGYKIKGSIVGNDATDEAYYEVDGGSNTWGSTQKNPPSGTPTTVHPTPLPAPISLTKIDELITEVEASATCNNIPASFATQRANCIAGDDVDFNNANVTLTGPVVFPADLTIRGSTTFTMHDPGTGGNIYVKGDLDIGTAAACTIRLDSSFGASSGTIVAEGPVDVSICTFSGSGNSDSFMVIIGLSKNFTTPNAVAVHTNSLTGGVFYAAKGFLTIRDAPDPYALFGEGVFVEASSVINYQAGLANLDFRAGPVGGWELDNSWKEIE</sequence>